<evidence type="ECO:0000313" key="1">
    <source>
        <dbReference type="EMBL" id="CAB5009541.1"/>
    </source>
</evidence>
<dbReference type="AlphaFoldDB" id="A0A6J7PXG5"/>
<reference evidence="1" key="1">
    <citation type="submission" date="2020-05" db="EMBL/GenBank/DDBJ databases">
        <authorList>
            <person name="Chiriac C."/>
            <person name="Salcher M."/>
            <person name="Ghai R."/>
            <person name="Kavagutti S V."/>
        </authorList>
    </citation>
    <scope>NUCLEOTIDE SEQUENCE</scope>
</reference>
<organism evidence="1">
    <name type="scientific">freshwater metagenome</name>
    <dbReference type="NCBI Taxonomy" id="449393"/>
    <lineage>
        <taxon>unclassified sequences</taxon>
        <taxon>metagenomes</taxon>
        <taxon>ecological metagenomes</taxon>
    </lineage>
</organism>
<accession>A0A6J7PXG5</accession>
<protein>
    <submittedName>
        <fullName evidence="1">Unannotated protein</fullName>
    </submittedName>
</protein>
<name>A0A6J7PXG5_9ZZZZ</name>
<gene>
    <name evidence="1" type="ORF">UFOPK4043_00989</name>
</gene>
<dbReference type="EMBL" id="CAFBPA010000147">
    <property type="protein sequence ID" value="CAB5009541.1"/>
    <property type="molecule type" value="Genomic_DNA"/>
</dbReference>
<sequence length="99" mass="10540">MRSASDGSTPRAQSAKIARPVALVLRVPSPPAGKQTPSGVLESGFTGTTAEYLFGWRVIVRPNAAEFVCDLEGDVDVRHRCSEIGKAGPEPNLSIDSCW</sequence>
<proteinExistence type="predicted"/>